<gene>
    <name evidence="5" type="ORF">B0A48_00985</name>
</gene>
<dbReference type="OrthoDB" id="366390at2759"/>
<keyword evidence="6" id="KW-1185">Reference proteome</keyword>
<dbReference type="InParanoid" id="A0A1V8TRX5"/>
<evidence type="ECO:0000256" key="4">
    <source>
        <dbReference type="SAM" id="MobiDB-lite"/>
    </source>
</evidence>
<dbReference type="PROSITE" id="PS50297">
    <property type="entry name" value="ANK_REP_REGION"/>
    <property type="match status" value="1"/>
</dbReference>
<dbReference type="Pfam" id="PF12796">
    <property type="entry name" value="Ank_2"/>
    <property type="match status" value="1"/>
</dbReference>
<keyword evidence="1" id="KW-0677">Repeat</keyword>
<feature type="compositionally biased region" description="Low complexity" evidence="4">
    <location>
        <begin position="1"/>
        <end position="24"/>
    </location>
</feature>
<feature type="region of interest" description="Disordered" evidence="4">
    <location>
        <begin position="1"/>
        <end position="27"/>
    </location>
</feature>
<dbReference type="STRING" id="1507870.A0A1V8TRX5"/>
<dbReference type="InterPro" id="IPR002110">
    <property type="entry name" value="Ankyrin_rpt"/>
</dbReference>
<feature type="repeat" description="ANK" evidence="3">
    <location>
        <begin position="65"/>
        <end position="97"/>
    </location>
</feature>
<evidence type="ECO:0000313" key="6">
    <source>
        <dbReference type="Proteomes" id="UP000192596"/>
    </source>
</evidence>
<reference evidence="6" key="1">
    <citation type="submission" date="2017-03" db="EMBL/GenBank/DDBJ databases">
        <title>Genomes of endolithic fungi from Antarctica.</title>
        <authorList>
            <person name="Coleine C."/>
            <person name="Masonjones S."/>
            <person name="Stajich J.E."/>
        </authorList>
    </citation>
    <scope>NUCLEOTIDE SEQUENCE [LARGE SCALE GENOMIC DNA]</scope>
    <source>
        <strain evidence="6">CCFEE 5527</strain>
    </source>
</reference>
<name>A0A1V8TRX5_9PEZI</name>
<dbReference type="Proteomes" id="UP000192596">
    <property type="component" value="Unassembled WGS sequence"/>
</dbReference>
<organism evidence="5 6">
    <name type="scientific">Cryoendolithus antarcticus</name>
    <dbReference type="NCBI Taxonomy" id="1507870"/>
    <lineage>
        <taxon>Eukaryota</taxon>
        <taxon>Fungi</taxon>
        <taxon>Dikarya</taxon>
        <taxon>Ascomycota</taxon>
        <taxon>Pezizomycotina</taxon>
        <taxon>Dothideomycetes</taxon>
        <taxon>Dothideomycetidae</taxon>
        <taxon>Cladosporiales</taxon>
        <taxon>Cladosporiaceae</taxon>
        <taxon>Cryoendolithus</taxon>
    </lineage>
</organism>
<dbReference type="PROSITE" id="PS50088">
    <property type="entry name" value="ANK_REPEAT"/>
    <property type="match status" value="1"/>
</dbReference>
<dbReference type="SUPFAM" id="SSF48403">
    <property type="entry name" value="Ankyrin repeat"/>
    <property type="match status" value="1"/>
</dbReference>
<dbReference type="InterPro" id="IPR036770">
    <property type="entry name" value="Ankyrin_rpt-contain_sf"/>
</dbReference>
<sequence>MGLPQATTPPTTPPTSTSAPKSRPTLPPKALDLATKLFNSARTGDTPLLAQYITAGIPPNLTNSSGDTLLMLASYHNHLPTVEMLIEKGADVDAVNDRGQSILAGAVFKGYEEVVEVLVRAGAGLKVGKPTAVETAVLFRREGMLDGWGVGEEERREVRRVVEQIGRS</sequence>
<protein>
    <submittedName>
        <fullName evidence="5">Uncharacterized protein</fullName>
    </submittedName>
</protein>
<dbReference type="EMBL" id="NAJO01000002">
    <property type="protein sequence ID" value="OQO14109.1"/>
    <property type="molecule type" value="Genomic_DNA"/>
</dbReference>
<accession>A0A1V8TRX5</accession>
<dbReference type="Gene3D" id="1.25.40.20">
    <property type="entry name" value="Ankyrin repeat-containing domain"/>
    <property type="match status" value="1"/>
</dbReference>
<dbReference type="SMART" id="SM00248">
    <property type="entry name" value="ANK"/>
    <property type="match status" value="2"/>
</dbReference>
<evidence type="ECO:0000313" key="5">
    <source>
        <dbReference type="EMBL" id="OQO14109.1"/>
    </source>
</evidence>
<proteinExistence type="predicted"/>
<dbReference type="PANTHER" id="PTHR24171:SF9">
    <property type="entry name" value="ANKYRIN REPEAT DOMAIN-CONTAINING PROTEIN 39"/>
    <property type="match status" value="1"/>
</dbReference>
<dbReference type="AlphaFoldDB" id="A0A1V8TRX5"/>
<keyword evidence="2 3" id="KW-0040">ANK repeat</keyword>
<evidence type="ECO:0000256" key="2">
    <source>
        <dbReference type="ARBA" id="ARBA00023043"/>
    </source>
</evidence>
<evidence type="ECO:0000256" key="1">
    <source>
        <dbReference type="ARBA" id="ARBA00022737"/>
    </source>
</evidence>
<comment type="caution">
    <text evidence="5">The sequence shown here is derived from an EMBL/GenBank/DDBJ whole genome shotgun (WGS) entry which is preliminary data.</text>
</comment>
<dbReference type="PANTHER" id="PTHR24171">
    <property type="entry name" value="ANKYRIN REPEAT DOMAIN-CONTAINING PROTEIN 39-RELATED"/>
    <property type="match status" value="1"/>
</dbReference>
<evidence type="ECO:0000256" key="3">
    <source>
        <dbReference type="PROSITE-ProRule" id="PRU00023"/>
    </source>
</evidence>